<sequence length="103" mass="11726">MKFTHLSGFTQKTNNHSCLSGFSLPCQHLMVHYYNNIKNFGSPNGLCSSITESKHITAVKHPWRRSNRYKALSQILKVNERLDKLTAARADFNTRGMLTNSTL</sequence>
<keyword evidence="2" id="KW-1185">Reference proteome</keyword>
<reference evidence="1" key="2">
    <citation type="submission" date="2020-11" db="EMBL/GenBank/DDBJ databases">
        <authorList>
            <consortium name="DOE Joint Genome Institute"/>
            <person name="Kuo A."/>
            <person name="Miyauchi S."/>
            <person name="Kiss E."/>
            <person name="Drula E."/>
            <person name="Kohler A."/>
            <person name="Sanchez-Garcia M."/>
            <person name="Andreopoulos B."/>
            <person name="Barry K.W."/>
            <person name="Bonito G."/>
            <person name="Buee M."/>
            <person name="Carver A."/>
            <person name="Chen C."/>
            <person name="Cichocki N."/>
            <person name="Clum A."/>
            <person name="Culley D."/>
            <person name="Crous P.W."/>
            <person name="Fauchery L."/>
            <person name="Girlanda M."/>
            <person name="Hayes R."/>
            <person name="Keri Z."/>
            <person name="Labutti K."/>
            <person name="Lipzen A."/>
            <person name="Lombard V."/>
            <person name="Magnuson J."/>
            <person name="Maillard F."/>
            <person name="Morin E."/>
            <person name="Murat C."/>
            <person name="Nolan M."/>
            <person name="Ohm R."/>
            <person name="Pangilinan J."/>
            <person name="Pereira M."/>
            <person name="Perotto S."/>
            <person name="Peter M."/>
            <person name="Riley R."/>
            <person name="Sitrit Y."/>
            <person name="Stielow B."/>
            <person name="Szollosi G."/>
            <person name="Zifcakova L."/>
            <person name="Stursova M."/>
            <person name="Spatafora J.W."/>
            <person name="Tedersoo L."/>
            <person name="Vaario L.-M."/>
            <person name="Yamada A."/>
            <person name="Yan M."/>
            <person name="Wang P."/>
            <person name="Xu J."/>
            <person name="Bruns T."/>
            <person name="Baldrian P."/>
            <person name="Vilgalys R."/>
            <person name="Henrissat B."/>
            <person name="Grigoriev I.V."/>
            <person name="Hibbett D."/>
            <person name="Nagy L.G."/>
            <person name="Martin F.M."/>
        </authorList>
    </citation>
    <scope>NUCLEOTIDE SEQUENCE</scope>
    <source>
        <strain evidence="1">UH-Tt-Lm1</strain>
    </source>
</reference>
<organism evidence="1 2">
    <name type="scientific">Thelephora terrestris</name>
    <dbReference type="NCBI Taxonomy" id="56493"/>
    <lineage>
        <taxon>Eukaryota</taxon>
        <taxon>Fungi</taxon>
        <taxon>Dikarya</taxon>
        <taxon>Basidiomycota</taxon>
        <taxon>Agaricomycotina</taxon>
        <taxon>Agaricomycetes</taxon>
        <taxon>Thelephorales</taxon>
        <taxon>Thelephoraceae</taxon>
        <taxon>Thelephora</taxon>
    </lineage>
</organism>
<name>A0A9P6L6K5_9AGAM</name>
<reference evidence="1" key="1">
    <citation type="journal article" date="2020" name="Nat. Commun.">
        <title>Large-scale genome sequencing of mycorrhizal fungi provides insights into the early evolution of symbiotic traits.</title>
        <authorList>
            <person name="Miyauchi S."/>
            <person name="Kiss E."/>
            <person name="Kuo A."/>
            <person name="Drula E."/>
            <person name="Kohler A."/>
            <person name="Sanchez-Garcia M."/>
            <person name="Morin E."/>
            <person name="Andreopoulos B."/>
            <person name="Barry K.W."/>
            <person name="Bonito G."/>
            <person name="Buee M."/>
            <person name="Carver A."/>
            <person name="Chen C."/>
            <person name="Cichocki N."/>
            <person name="Clum A."/>
            <person name="Culley D."/>
            <person name="Crous P.W."/>
            <person name="Fauchery L."/>
            <person name="Girlanda M."/>
            <person name="Hayes R.D."/>
            <person name="Keri Z."/>
            <person name="LaButti K."/>
            <person name="Lipzen A."/>
            <person name="Lombard V."/>
            <person name="Magnuson J."/>
            <person name="Maillard F."/>
            <person name="Murat C."/>
            <person name="Nolan M."/>
            <person name="Ohm R.A."/>
            <person name="Pangilinan J."/>
            <person name="Pereira M.F."/>
            <person name="Perotto S."/>
            <person name="Peter M."/>
            <person name="Pfister S."/>
            <person name="Riley R."/>
            <person name="Sitrit Y."/>
            <person name="Stielow J.B."/>
            <person name="Szollosi G."/>
            <person name="Zifcakova L."/>
            <person name="Stursova M."/>
            <person name="Spatafora J.W."/>
            <person name="Tedersoo L."/>
            <person name="Vaario L.M."/>
            <person name="Yamada A."/>
            <person name="Yan M."/>
            <person name="Wang P."/>
            <person name="Xu J."/>
            <person name="Bruns T."/>
            <person name="Baldrian P."/>
            <person name="Vilgalys R."/>
            <person name="Dunand C."/>
            <person name="Henrissat B."/>
            <person name="Grigoriev I.V."/>
            <person name="Hibbett D."/>
            <person name="Nagy L.G."/>
            <person name="Martin F.M."/>
        </authorList>
    </citation>
    <scope>NUCLEOTIDE SEQUENCE</scope>
    <source>
        <strain evidence="1">UH-Tt-Lm1</strain>
    </source>
</reference>
<accession>A0A9P6L6K5</accession>
<feature type="non-terminal residue" evidence="1">
    <location>
        <position position="103"/>
    </location>
</feature>
<dbReference type="EMBL" id="WIUZ02000008">
    <property type="protein sequence ID" value="KAF9784556.1"/>
    <property type="molecule type" value="Genomic_DNA"/>
</dbReference>
<evidence type="ECO:0000313" key="1">
    <source>
        <dbReference type="EMBL" id="KAF9784556.1"/>
    </source>
</evidence>
<dbReference type="Proteomes" id="UP000736335">
    <property type="component" value="Unassembled WGS sequence"/>
</dbReference>
<gene>
    <name evidence="1" type="ORF">BJ322DRAFT_1006884</name>
</gene>
<evidence type="ECO:0000313" key="2">
    <source>
        <dbReference type="Proteomes" id="UP000736335"/>
    </source>
</evidence>
<comment type="caution">
    <text evidence="1">The sequence shown here is derived from an EMBL/GenBank/DDBJ whole genome shotgun (WGS) entry which is preliminary data.</text>
</comment>
<dbReference type="OrthoDB" id="3246013at2759"/>
<proteinExistence type="predicted"/>
<dbReference type="AlphaFoldDB" id="A0A9P6L6K5"/>
<protein>
    <submittedName>
        <fullName evidence="1">Uncharacterized protein</fullName>
    </submittedName>
</protein>